<name>A0ABU1DDL3_9HYPH</name>
<evidence type="ECO:0000313" key="3">
    <source>
        <dbReference type="Proteomes" id="UP001181622"/>
    </source>
</evidence>
<accession>A0ABU1DDL3</accession>
<dbReference type="EMBL" id="JADBEO010000009">
    <property type="protein sequence ID" value="MDR4306133.1"/>
    <property type="molecule type" value="Genomic_DNA"/>
</dbReference>
<comment type="caution">
    <text evidence="2">The sequence shown here is derived from an EMBL/GenBank/DDBJ whole genome shotgun (WGS) entry which is preliminary data.</text>
</comment>
<sequence length="413" mass="44925">MVALVSGAALACVCLVSPAAAAVKKQSKTINGVKVDLYSWKDSTGFKRSVALKKQGEGNPGNGGYAVQMTFDDIGGVQKANAPKGDGFGYFVSHERYRAFTDGDSNTIAGKIFKTDDSPLGRNFPVETSYGADETSFKSVTFSTVYGRYGTKKPGGIDANTGEDKPKIGLKKKLFERYDIPVKLTWFFEDGKTYPRLRVEVDLSKTPGPDHVSFDLRAPYGKLDFDGGDNPIQYVTWGDRFKFQNTDAPITRNSRWIWNVPNTDAARYNALVSNGKEMGLVEPKLYTKSALNDGYSDGRGETYATHDAAAAGCAGQELPCDYEWPYQSSQYELPYDDPNGATTSEKIAWGSTPFYGMSISSTFDGVSGVPFNGFPKKKKIVYDVCVVFGPHVAGGLARSIAEKGGDYDCARAK</sequence>
<evidence type="ECO:0000256" key="1">
    <source>
        <dbReference type="SAM" id="SignalP"/>
    </source>
</evidence>
<protein>
    <submittedName>
        <fullName evidence="2">Uncharacterized protein</fullName>
    </submittedName>
</protein>
<feature type="chain" id="PRO_5047414681" evidence="1">
    <location>
        <begin position="22"/>
        <end position="413"/>
    </location>
</feature>
<dbReference type="Proteomes" id="UP001181622">
    <property type="component" value="Unassembled WGS sequence"/>
</dbReference>
<organism evidence="2 3">
    <name type="scientific">Chelatococcus sambhunathii</name>
    <dbReference type="NCBI Taxonomy" id="363953"/>
    <lineage>
        <taxon>Bacteria</taxon>
        <taxon>Pseudomonadati</taxon>
        <taxon>Pseudomonadota</taxon>
        <taxon>Alphaproteobacteria</taxon>
        <taxon>Hyphomicrobiales</taxon>
        <taxon>Chelatococcaceae</taxon>
        <taxon>Chelatococcus</taxon>
    </lineage>
</organism>
<keyword evidence="1" id="KW-0732">Signal</keyword>
<evidence type="ECO:0000313" key="2">
    <source>
        <dbReference type="EMBL" id="MDR4306133.1"/>
    </source>
</evidence>
<reference evidence="2" key="1">
    <citation type="submission" date="2020-10" db="EMBL/GenBank/DDBJ databases">
        <authorList>
            <person name="Abbas A."/>
            <person name="Razzaq R."/>
            <person name="Waqas M."/>
            <person name="Abbas N."/>
            <person name="Nielsen T.K."/>
            <person name="Hansen L.H."/>
            <person name="Hussain S."/>
            <person name="Shahid M."/>
        </authorList>
    </citation>
    <scope>NUCLEOTIDE SEQUENCE</scope>
    <source>
        <strain evidence="2">S14</strain>
    </source>
</reference>
<gene>
    <name evidence="2" type="ORF">IHQ68_05820</name>
</gene>
<proteinExistence type="predicted"/>
<feature type="signal peptide" evidence="1">
    <location>
        <begin position="1"/>
        <end position="21"/>
    </location>
</feature>
<keyword evidence="3" id="KW-1185">Reference proteome</keyword>